<feature type="region of interest" description="Disordered" evidence="1">
    <location>
        <begin position="96"/>
        <end position="116"/>
    </location>
</feature>
<dbReference type="AlphaFoldDB" id="A0A8D9HMB1"/>
<evidence type="ECO:0000313" key="2">
    <source>
        <dbReference type="EMBL" id="CAG7901562.1"/>
    </source>
</evidence>
<sequence>MCTCIYYYQAGNLTPSNKAHAGSGYVCVTRVLQSCAQSAISENRSRQTPSINEGRKRQPQCLMDEPSFSLGLTQKAFIPVEIPILPTNQVHHQEPIADINVGDNNEEGQSSWRSKRQKTVPSGLVCDYQCAPHVLARLRESQRCIFVIQDISEQTRKYAKLVTKLQGKFVFNILGLAVSAKELLLIVDRPRTYSAKMTTPQRVCLFHGAWRRNEDGHWNFQRKPSDLGYTVMVKPTETVEGLPQLVRERYNLQPETPLVMAYHPPDWLLEPLGTRTPPIYLTTTSQVETMMHIRSWFSELTLCVSSGPEDVAHFQFLSNTTFTIGGATFVFKGLNDKELVASKEILEEIFNDQERVTIYRSHLEIEKAKEEERVTGGSASVSSTPSVGEGLVLYLVK</sequence>
<gene>
    <name evidence="2" type="ORF">BRAPAZ1V2_A07P12060.2</name>
</gene>
<proteinExistence type="predicted"/>
<reference evidence="2 3" key="1">
    <citation type="submission" date="2021-07" db="EMBL/GenBank/DDBJ databases">
        <authorList>
            <consortium name="Genoscope - CEA"/>
            <person name="William W."/>
        </authorList>
    </citation>
    <scope>NUCLEOTIDE SEQUENCE [LARGE SCALE GENOMIC DNA]</scope>
</reference>
<organism evidence="2 3">
    <name type="scientific">Brassica campestris</name>
    <name type="common">Field mustard</name>
    <dbReference type="NCBI Taxonomy" id="3711"/>
    <lineage>
        <taxon>Eukaryota</taxon>
        <taxon>Viridiplantae</taxon>
        <taxon>Streptophyta</taxon>
        <taxon>Embryophyta</taxon>
        <taxon>Tracheophyta</taxon>
        <taxon>Spermatophyta</taxon>
        <taxon>Magnoliopsida</taxon>
        <taxon>eudicotyledons</taxon>
        <taxon>Gunneridae</taxon>
        <taxon>Pentapetalae</taxon>
        <taxon>rosids</taxon>
        <taxon>malvids</taxon>
        <taxon>Brassicales</taxon>
        <taxon>Brassicaceae</taxon>
        <taxon>Brassiceae</taxon>
        <taxon>Brassica</taxon>
    </lineage>
</organism>
<name>A0A8D9HMB1_BRACM</name>
<evidence type="ECO:0000256" key="1">
    <source>
        <dbReference type="SAM" id="MobiDB-lite"/>
    </source>
</evidence>
<accession>A0A8D9HMB1</accession>
<dbReference type="Gramene" id="A07p12060.2_BraZ1">
    <property type="protein sequence ID" value="A07p12060.2_BraZ1.CDS"/>
    <property type="gene ID" value="A07g12060.2_BraZ1"/>
</dbReference>
<dbReference type="EMBL" id="LS974623">
    <property type="protein sequence ID" value="CAG7901562.1"/>
    <property type="molecule type" value="Genomic_DNA"/>
</dbReference>
<evidence type="ECO:0000313" key="3">
    <source>
        <dbReference type="Proteomes" id="UP000694005"/>
    </source>
</evidence>
<dbReference type="Proteomes" id="UP000694005">
    <property type="component" value="Chromosome A07"/>
</dbReference>
<protein>
    <submittedName>
        <fullName evidence="2">Uncharacterized protein</fullName>
    </submittedName>
</protein>